<dbReference type="NCBIfam" id="TIGR00667">
    <property type="entry name" value="aat"/>
    <property type="match status" value="1"/>
</dbReference>
<comment type="catalytic activity">
    <reaction evidence="5 15">
        <text>L-phenylalanyl-tRNA(Phe) + an N-terminal L-alpha-aminoacyl-[protein] = an N-terminal L-phenylalanyl-L-alpha-aminoacyl-[protein] + tRNA(Phe)</text>
        <dbReference type="Rhea" id="RHEA:43632"/>
        <dbReference type="Rhea" id="RHEA-COMP:9668"/>
        <dbReference type="Rhea" id="RHEA-COMP:9699"/>
        <dbReference type="Rhea" id="RHEA-COMP:10636"/>
        <dbReference type="Rhea" id="RHEA-COMP:10637"/>
        <dbReference type="ChEBI" id="CHEBI:78442"/>
        <dbReference type="ChEBI" id="CHEBI:78531"/>
        <dbReference type="ChEBI" id="CHEBI:78597"/>
        <dbReference type="ChEBI" id="CHEBI:83561"/>
        <dbReference type="EC" id="2.3.2.6"/>
    </reaction>
</comment>
<evidence type="ECO:0000313" key="17">
    <source>
        <dbReference type="Proteomes" id="UP000242642"/>
    </source>
</evidence>
<proteinExistence type="inferred from homology"/>
<comment type="catalytic activity">
    <reaction evidence="6 15">
        <text>N-terminal L-arginyl-[protein] + L-leucyl-tRNA(Leu) = N-terminal L-leucyl-L-arginyl-[protein] + tRNA(Leu) + H(+)</text>
        <dbReference type="Rhea" id="RHEA:50416"/>
        <dbReference type="Rhea" id="RHEA-COMP:9613"/>
        <dbReference type="Rhea" id="RHEA-COMP:9622"/>
        <dbReference type="Rhea" id="RHEA-COMP:12672"/>
        <dbReference type="Rhea" id="RHEA-COMP:12673"/>
        <dbReference type="ChEBI" id="CHEBI:15378"/>
        <dbReference type="ChEBI" id="CHEBI:64719"/>
        <dbReference type="ChEBI" id="CHEBI:78442"/>
        <dbReference type="ChEBI" id="CHEBI:78494"/>
        <dbReference type="ChEBI" id="CHEBI:133044"/>
        <dbReference type="EC" id="2.3.2.6"/>
    </reaction>
</comment>
<dbReference type="InterPro" id="IPR004616">
    <property type="entry name" value="Leu/Phe-tRNA_Trfase"/>
</dbReference>
<evidence type="ECO:0000256" key="14">
    <source>
        <dbReference type="ARBA" id="ARBA00083640"/>
    </source>
</evidence>
<evidence type="ECO:0000256" key="9">
    <source>
        <dbReference type="ARBA" id="ARBA00061535"/>
    </source>
</evidence>
<keyword evidence="3 15" id="KW-0808">Transferase</keyword>
<gene>
    <name evidence="15" type="primary">aat</name>
    <name evidence="16" type="ORF">SAMN02583745_01461</name>
</gene>
<dbReference type="STRING" id="1123402.SAMN02583745_01461"/>
<evidence type="ECO:0000256" key="1">
    <source>
        <dbReference type="ARBA" id="ARBA00004496"/>
    </source>
</evidence>
<name>A0A1I0C1E2_9GAMM</name>
<dbReference type="FunFam" id="3.30.70.3550:FF:000001">
    <property type="entry name" value="Leucyl/phenylalanyl-tRNA--protein transferase"/>
    <property type="match status" value="1"/>
</dbReference>
<dbReference type="GO" id="GO:0005737">
    <property type="term" value="C:cytoplasm"/>
    <property type="evidence" value="ECO:0007669"/>
    <property type="project" value="UniProtKB-SubCell"/>
</dbReference>
<evidence type="ECO:0000256" key="8">
    <source>
        <dbReference type="ARBA" id="ARBA00054043"/>
    </source>
</evidence>
<dbReference type="SUPFAM" id="SSF55729">
    <property type="entry name" value="Acyl-CoA N-acyltransferases (Nat)"/>
    <property type="match status" value="1"/>
</dbReference>
<keyword evidence="4 15" id="KW-0012">Acyltransferase</keyword>
<dbReference type="GO" id="GO:0008914">
    <property type="term" value="F:leucyl-tRNA--protein transferase activity"/>
    <property type="evidence" value="ECO:0007669"/>
    <property type="project" value="UniProtKB-UniRule"/>
</dbReference>
<comment type="function">
    <text evidence="8 15">Functions in the N-end rule pathway of protein degradation where it conjugates Leu, Phe and, less efficiently, Met from aminoacyl-tRNAs to the N-termini of proteins containing an N-terminal arginine or lysine.</text>
</comment>
<organism evidence="16 17">
    <name type="scientific">Thorsellia anophelis DSM 18579</name>
    <dbReference type="NCBI Taxonomy" id="1123402"/>
    <lineage>
        <taxon>Bacteria</taxon>
        <taxon>Pseudomonadati</taxon>
        <taxon>Pseudomonadota</taxon>
        <taxon>Gammaproteobacteria</taxon>
        <taxon>Enterobacterales</taxon>
        <taxon>Thorselliaceae</taxon>
        <taxon>Thorsellia</taxon>
    </lineage>
</organism>
<comment type="subcellular location">
    <subcellularLocation>
        <location evidence="1 15">Cytoplasm</location>
    </subcellularLocation>
</comment>
<keyword evidence="17" id="KW-1185">Reference proteome</keyword>
<comment type="catalytic activity">
    <reaction evidence="7 15">
        <text>N-terminal L-lysyl-[protein] + L-leucyl-tRNA(Leu) = N-terminal L-leucyl-L-lysyl-[protein] + tRNA(Leu) + H(+)</text>
        <dbReference type="Rhea" id="RHEA:12340"/>
        <dbReference type="Rhea" id="RHEA-COMP:9613"/>
        <dbReference type="Rhea" id="RHEA-COMP:9622"/>
        <dbReference type="Rhea" id="RHEA-COMP:12670"/>
        <dbReference type="Rhea" id="RHEA-COMP:12671"/>
        <dbReference type="ChEBI" id="CHEBI:15378"/>
        <dbReference type="ChEBI" id="CHEBI:65249"/>
        <dbReference type="ChEBI" id="CHEBI:78442"/>
        <dbReference type="ChEBI" id="CHEBI:78494"/>
        <dbReference type="ChEBI" id="CHEBI:133043"/>
        <dbReference type="EC" id="2.3.2.6"/>
    </reaction>
</comment>
<evidence type="ECO:0000256" key="6">
    <source>
        <dbReference type="ARBA" id="ARBA00050652"/>
    </source>
</evidence>
<evidence type="ECO:0000256" key="10">
    <source>
        <dbReference type="ARBA" id="ARBA00066767"/>
    </source>
</evidence>
<evidence type="ECO:0000256" key="7">
    <source>
        <dbReference type="ARBA" id="ARBA00051538"/>
    </source>
</evidence>
<dbReference type="Gene3D" id="3.40.630.70">
    <property type="entry name" value="Leucyl/phenylalanyl-tRNA-protein transferase, C-terminal domain"/>
    <property type="match status" value="1"/>
</dbReference>
<dbReference type="InterPro" id="IPR016181">
    <property type="entry name" value="Acyl_CoA_acyltransferase"/>
</dbReference>
<dbReference type="RefSeq" id="WP_093319157.1">
    <property type="nucleotide sequence ID" value="NZ_FOHV01000009.1"/>
</dbReference>
<dbReference type="Gene3D" id="3.30.70.3550">
    <property type="entry name" value="Leucyl/phenylalanyl-tRNA-protein transferase, N-terminal domain"/>
    <property type="match status" value="1"/>
</dbReference>
<evidence type="ECO:0000313" key="16">
    <source>
        <dbReference type="EMBL" id="SET13294.1"/>
    </source>
</evidence>
<evidence type="ECO:0000256" key="3">
    <source>
        <dbReference type="ARBA" id="ARBA00022679"/>
    </source>
</evidence>
<dbReference type="PANTHER" id="PTHR30098:SF2">
    <property type="entry name" value="LEUCYL_PHENYLALANYL-TRNA--PROTEIN TRANSFERASE"/>
    <property type="match status" value="1"/>
</dbReference>
<evidence type="ECO:0000256" key="15">
    <source>
        <dbReference type="HAMAP-Rule" id="MF_00688"/>
    </source>
</evidence>
<dbReference type="InterPro" id="IPR042221">
    <property type="entry name" value="Leu/Phe-tRNA_Trfase_N"/>
</dbReference>
<accession>A0A1I0C1E2</accession>
<dbReference type="GO" id="GO:0030163">
    <property type="term" value="P:protein catabolic process"/>
    <property type="evidence" value="ECO:0007669"/>
    <property type="project" value="UniProtKB-UniRule"/>
</dbReference>
<reference evidence="17" key="1">
    <citation type="submission" date="2016-10" db="EMBL/GenBank/DDBJ databases">
        <authorList>
            <person name="Varghese N."/>
            <person name="Submissions S."/>
        </authorList>
    </citation>
    <scope>NUCLEOTIDE SEQUENCE [LARGE SCALE GENOMIC DNA]</scope>
    <source>
        <strain evidence="17">DSM 18579</strain>
    </source>
</reference>
<evidence type="ECO:0000256" key="2">
    <source>
        <dbReference type="ARBA" id="ARBA00022490"/>
    </source>
</evidence>
<keyword evidence="2 15" id="KW-0963">Cytoplasm</keyword>
<dbReference type="HAMAP" id="MF_00688">
    <property type="entry name" value="Leu_Phe_trans"/>
    <property type="match status" value="1"/>
</dbReference>
<dbReference type="AlphaFoldDB" id="A0A1I0C1E2"/>
<evidence type="ECO:0000256" key="4">
    <source>
        <dbReference type="ARBA" id="ARBA00023315"/>
    </source>
</evidence>
<dbReference type="EC" id="2.3.2.6" evidence="10 15"/>
<protein>
    <recommendedName>
        <fullName evidence="11 15">Leucyl/phenylalanyl-tRNA--protein transferase</fullName>
        <ecNumber evidence="10 15">2.3.2.6</ecNumber>
    </recommendedName>
    <alternativeName>
        <fullName evidence="12 15">L/F-transferase</fullName>
    </alternativeName>
    <alternativeName>
        <fullName evidence="13 15">Leucyltransferase</fullName>
    </alternativeName>
    <alternativeName>
        <fullName evidence="14 15">Phenyalanyltransferase</fullName>
    </alternativeName>
</protein>
<dbReference type="InterPro" id="IPR042203">
    <property type="entry name" value="Leu/Phe-tRNA_Trfase_C"/>
</dbReference>
<evidence type="ECO:0000256" key="5">
    <source>
        <dbReference type="ARBA" id="ARBA00050607"/>
    </source>
</evidence>
<comment type="similarity">
    <text evidence="9 15">Belongs to the L/F-transferase family.</text>
</comment>
<dbReference type="Proteomes" id="UP000242642">
    <property type="component" value="Unassembled WGS sequence"/>
</dbReference>
<dbReference type="OrthoDB" id="9790282at2"/>
<evidence type="ECO:0000256" key="12">
    <source>
        <dbReference type="ARBA" id="ARBA00077136"/>
    </source>
</evidence>
<dbReference type="Pfam" id="PF03588">
    <property type="entry name" value="Leu_Phe_trans"/>
    <property type="match status" value="1"/>
</dbReference>
<sequence>MSNSLTYLDNFTPFPDPSHALVDPNGLLAVGGELSSSRLEEAYQNGIFPWFNEGEPVLWWSPDPRAVLFPSNYQPNKRFKRFFANTAWTVTFDKAFSQVIRHCSIRAEGTWITAEIIKSYEILHSIGLARSVEVWDAERLVGGLYGIKQGALFCGESMFSLESNASKVAFHALVTKFTDCGGELFDCQILNPYTASLGATEISRMEFLSYLHNLKRKQISF</sequence>
<dbReference type="EMBL" id="FOHV01000009">
    <property type="protein sequence ID" value="SET13294.1"/>
    <property type="molecule type" value="Genomic_DNA"/>
</dbReference>
<dbReference type="PANTHER" id="PTHR30098">
    <property type="entry name" value="LEUCYL/PHENYLALANYL-TRNA--PROTEIN TRANSFERASE"/>
    <property type="match status" value="1"/>
</dbReference>
<evidence type="ECO:0000256" key="11">
    <source>
        <dbReference type="ARBA" id="ARBA00074372"/>
    </source>
</evidence>
<evidence type="ECO:0000256" key="13">
    <source>
        <dbReference type="ARBA" id="ARBA00077165"/>
    </source>
</evidence>